<keyword evidence="2" id="KW-1185">Reference proteome</keyword>
<protein>
    <submittedName>
        <fullName evidence="1">Uncharacterized protein</fullName>
    </submittedName>
</protein>
<reference evidence="1" key="3">
    <citation type="submission" date="2022-06" db="UniProtKB">
        <authorList>
            <consortium name="EnsemblPlants"/>
        </authorList>
    </citation>
    <scope>IDENTIFICATION</scope>
</reference>
<evidence type="ECO:0000313" key="2">
    <source>
        <dbReference type="Proteomes" id="UP000015106"/>
    </source>
</evidence>
<proteinExistence type="predicted"/>
<dbReference type="EnsemblPlants" id="TuG1812G0200000453.01.T01">
    <property type="protein sequence ID" value="TuG1812G0200000453.01.T01.cds377189"/>
    <property type="gene ID" value="TuG1812G0200000453.01"/>
</dbReference>
<dbReference type="Proteomes" id="UP000015106">
    <property type="component" value="Chromosome 2"/>
</dbReference>
<reference evidence="2" key="1">
    <citation type="journal article" date="2013" name="Nature">
        <title>Draft genome of the wheat A-genome progenitor Triticum urartu.</title>
        <authorList>
            <person name="Ling H.Q."/>
            <person name="Zhao S."/>
            <person name="Liu D."/>
            <person name="Wang J."/>
            <person name="Sun H."/>
            <person name="Zhang C."/>
            <person name="Fan H."/>
            <person name="Li D."/>
            <person name="Dong L."/>
            <person name="Tao Y."/>
            <person name="Gao C."/>
            <person name="Wu H."/>
            <person name="Li Y."/>
            <person name="Cui Y."/>
            <person name="Guo X."/>
            <person name="Zheng S."/>
            <person name="Wang B."/>
            <person name="Yu K."/>
            <person name="Liang Q."/>
            <person name="Yang W."/>
            <person name="Lou X."/>
            <person name="Chen J."/>
            <person name="Feng M."/>
            <person name="Jian J."/>
            <person name="Zhang X."/>
            <person name="Luo G."/>
            <person name="Jiang Y."/>
            <person name="Liu J."/>
            <person name="Wang Z."/>
            <person name="Sha Y."/>
            <person name="Zhang B."/>
            <person name="Wu H."/>
            <person name="Tang D."/>
            <person name="Shen Q."/>
            <person name="Xue P."/>
            <person name="Zou S."/>
            <person name="Wang X."/>
            <person name="Liu X."/>
            <person name="Wang F."/>
            <person name="Yang Y."/>
            <person name="An X."/>
            <person name="Dong Z."/>
            <person name="Zhang K."/>
            <person name="Zhang X."/>
            <person name="Luo M.C."/>
            <person name="Dvorak J."/>
            <person name="Tong Y."/>
            <person name="Wang J."/>
            <person name="Yang H."/>
            <person name="Li Z."/>
            <person name="Wang D."/>
            <person name="Zhang A."/>
            <person name="Wang J."/>
        </authorList>
    </citation>
    <scope>NUCLEOTIDE SEQUENCE</scope>
    <source>
        <strain evidence="2">cv. G1812</strain>
    </source>
</reference>
<evidence type="ECO:0000313" key="1">
    <source>
        <dbReference type="EnsemblPlants" id="TuG1812G0200000453.01.T01.cds377189"/>
    </source>
</evidence>
<dbReference type="Gramene" id="TuG1812G0200000453.01.T01">
    <property type="protein sequence ID" value="TuG1812G0200000453.01.T01.cds377189"/>
    <property type="gene ID" value="TuG1812G0200000453.01"/>
</dbReference>
<name>A0A8R7TC53_TRIUA</name>
<sequence length="34" mass="4105">MQECIKYINIVRSIKFESCPKKPNYYCSSNKYLL</sequence>
<dbReference type="AlphaFoldDB" id="A0A8R7TC53"/>
<reference evidence="1" key="2">
    <citation type="submission" date="2018-03" db="EMBL/GenBank/DDBJ databases">
        <title>The Triticum urartu genome reveals the dynamic nature of wheat genome evolution.</title>
        <authorList>
            <person name="Ling H."/>
            <person name="Ma B."/>
            <person name="Shi X."/>
            <person name="Liu H."/>
            <person name="Dong L."/>
            <person name="Sun H."/>
            <person name="Cao Y."/>
            <person name="Gao Q."/>
            <person name="Zheng S."/>
            <person name="Li Y."/>
            <person name="Yu Y."/>
            <person name="Du H."/>
            <person name="Qi M."/>
            <person name="Li Y."/>
            <person name="Yu H."/>
            <person name="Cui Y."/>
            <person name="Wang N."/>
            <person name="Chen C."/>
            <person name="Wu H."/>
            <person name="Zhao Y."/>
            <person name="Zhang J."/>
            <person name="Li Y."/>
            <person name="Zhou W."/>
            <person name="Zhang B."/>
            <person name="Hu W."/>
            <person name="Eijk M."/>
            <person name="Tang J."/>
            <person name="Witsenboer H."/>
            <person name="Zhao S."/>
            <person name="Li Z."/>
            <person name="Zhang A."/>
            <person name="Wang D."/>
            <person name="Liang C."/>
        </authorList>
    </citation>
    <scope>NUCLEOTIDE SEQUENCE [LARGE SCALE GENOMIC DNA]</scope>
    <source>
        <strain evidence="1">cv. G1812</strain>
    </source>
</reference>
<organism evidence="1 2">
    <name type="scientific">Triticum urartu</name>
    <name type="common">Red wild einkorn</name>
    <name type="synonym">Crithodium urartu</name>
    <dbReference type="NCBI Taxonomy" id="4572"/>
    <lineage>
        <taxon>Eukaryota</taxon>
        <taxon>Viridiplantae</taxon>
        <taxon>Streptophyta</taxon>
        <taxon>Embryophyta</taxon>
        <taxon>Tracheophyta</taxon>
        <taxon>Spermatophyta</taxon>
        <taxon>Magnoliopsida</taxon>
        <taxon>Liliopsida</taxon>
        <taxon>Poales</taxon>
        <taxon>Poaceae</taxon>
        <taxon>BOP clade</taxon>
        <taxon>Pooideae</taxon>
        <taxon>Triticodae</taxon>
        <taxon>Triticeae</taxon>
        <taxon>Triticinae</taxon>
        <taxon>Triticum</taxon>
    </lineage>
</organism>
<accession>A0A8R7TC53</accession>